<feature type="region of interest" description="Disordered" evidence="1">
    <location>
        <begin position="1"/>
        <end position="22"/>
    </location>
</feature>
<feature type="compositionally biased region" description="Basic and acidic residues" evidence="1">
    <location>
        <begin position="108"/>
        <end position="117"/>
    </location>
</feature>
<evidence type="ECO:0000313" key="3">
    <source>
        <dbReference type="Proteomes" id="UP000324832"/>
    </source>
</evidence>
<evidence type="ECO:0000256" key="1">
    <source>
        <dbReference type="SAM" id="MobiDB-lite"/>
    </source>
</evidence>
<proteinExistence type="predicted"/>
<reference evidence="2 3" key="1">
    <citation type="submission" date="2017-07" db="EMBL/GenBank/DDBJ databases">
        <authorList>
            <person name="Talla V."/>
            <person name="Backstrom N."/>
        </authorList>
    </citation>
    <scope>NUCLEOTIDE SEQUENCE [LARGE SCALE GENOMIC DNA]</scope>
</reference>
<keyword evidence="3" id="KW-1185">Reference proteome</keyword>
<name>A0A5E4Q980_9NEOP</name>
<sequence>MRGRCAVPPSSRTASGRPCEKMSASCPRQERRLLSTWTAAWVRTTMFHGCSVSHVPYSPGAGTVRAELALCADCRSFSDHGRVSQARPRAVSAPGHVRQATPPRRRREGCDAHCGRG</sequence>
<dbReference type="EMBL" id="FZQP02001782">
    <property type="protein sequence ID" value="VVC93861.1"/>
    <property type="molecule type" value="Genomic_DNA"/>
</dbReference>
<protein>
    <submittedName>
        <fullName evidence="2">Uncharacterized protein</fullName>
    </submittedName>
</protein>
<organism evidence="2 3">
    <name type="scientific">Leptidea sinapis</name>
    <dbReference type="NCBI Taxonomy" id="189913"/>
    <lineage>
        <taxon>Eukaryota</taxon>
        <taxon>Metazoa</taxon>
        <taxon>Ecdysozoa</taxon>
        <taxon>Arthropoda</taxon>
        <taxon>Hexapoda</taxon>
        <taxon>Insecta</taxon>
        <taxon>Pterygota</taxon>
        <taxon>Neoptera</taxon>
        <taxon>Endopterygota</taxon>
        <taxon>Lepidoptera</taxon>
        <taxon>Glossata</taxon>
        <taxon>Ditrysia</taxon>
        <taxon>Papilionoidea</taxon>
        <taxon>Pieridae</taxon>
        <taxon>Dismorphiinae</taxon>
        <taxon>Leptidea</taxon>
    </lineage>
</organism>
<evidence type="ECO:0000313" key="2">
    <source>
        <dbReference type="EMBL" id="VVC93861.1"/>
    </source>
</evidence>
<feature type="region of interest" description="Disordered" evidence="1">
    <location>
        <begin position="83"/>
        <end position="117"/>
    </location>
</feature>
<dbReference type="AlphaFoldDB" id="A0A5E4Q980"/>
<dbReference type="Proteomes" id="UP000324832">
    <property type="component" value="Unassembled WGS sequence"/>
</dbReference>
<accession>A0A5E4Q980</accession>
<gene>
    <name evidence="2" type="ORF">LSINAPIS_LOCUS5960</name>
</gene>